<dbReference type="SUPFAM" id="SSF56300">
    <property type="entry name" value="Metallo-dependent phosphatases"/>
    <property type="match status" value="1"/>
</dbReference>
<dbReference type="AlphaFoldDB" id="A0A288QV64"/>
<evidence type="ECO:0000313" key="1">
    <source>
        <dbReference type="EMBL" id="RDL06645.1"/>
    </source>
</evidence>
<protein>
    <submittedName>
        <fullName evidence="1">Putative phosphoesterase</fullName>
    </submittedName>
</protein>
<dbReference type="EMBL" id="QRAS01000002">
    <property type="protein sequence ID" value="RDL06645.1"/>
    <property type="molecule type" value="Genomic_DNA"/>
</dbReference>
<dbReference type="GeneID" id="94545238"/>
<dbReference type="InterPro" id="IPR004843">
    <property type="entry name" value="Calcineurin-like_PHP"/>
</dbReference>
<dbReference type="Gene3D" id="3.60.21.10">
    <property type="match status" value="1"/>
</dbReference>
<dbReference type="InterPro" id="IPR022302">
    <property type="entry name" value="Phosphoesterase_putative"/>
</dbReference>
<sequence length="270" mass="31014">MTKIAFSSDNHFDINKQDLPAVIAAQTEFLLTNAIEQYYIGGDLFNDFLKSTAFVEQLQAQLGHHTTVYFIAGNHDMGRHVTFAELENNPNPHYIHNQIVPINDHWQVIANNGWYDYSFASGPRKEDVAVFKRGLYFDRVIQQPMSDLERTDLSLHQIETALAKATKKTIILQHFAPIGDDLAYPADDPRWLMINGVMGSKRYGELFKQYPVIKKVIYGHTHFTVPVRVKDAITYQNVSVGYNHHRLTEWTADTFIQSWINKLSIMVLTD</sequence>
<gene>
    <name evidence="1" type="ORF">DFP99_1029</name>
</gene>
<dbReference type="GO" id="GO:0016787">
    <property type="term" value="F:hydrolase activity"/>
    <property type="evidence" value="ECO:0007669"/>
    <property type="project" value="InterPro"/>
</dbReference>
<dbReference type="InterPro" id="IPR029052">
    <property type="entry name" value="Metallo-depent_PP-like"/>
</dbReference>
<keyword evidence="2" id="KW-1185">Reference proteome</keyword>
<dbReference type="NCBIfam" id="TIGR03729">
    <property type="entry name" value="acc_ester"/>
    <property type="match status" value="1"/>
</dbReference>
<name>A0A288QV64_9LACO</name>
<dbReference type="Proteomes" id="UP000254912">
    <property type="component" value="Unassembled WGS sequence"/>
</dbReference>
<dbReference type="RefSeq" id="WP_070229355.1">
    <property type="nucleotide sequence ID" value="NZ_BJYO01000003.1"/>
</dbReference>
<dbReference type="KEGG" id="wso:WSWS_00023"/>
<proteinExistence type="predicted"/>
<dbReference type="Pfam" id="PF00149">
    <property type="entry name" value="Metallophos"/>
    <property type="match status" value="1"/>
</dbReference>
<comment type="caution">
    <text evidence="1">The sequence shown here is derived from an EMBL/GenBank/DDBJ whole genome shotgun (WGS) entry which is preliminary data.</text>
</comment>
<reference evidence="1 2" key="1">
    <citation type="submission" date="2018-07" db="EMBL/GenBank/DDBJ databases">
        <title>Genomic Encyclopedia of Type Strains, Phase III (KMG-III): the genomes of soil and plant-associated and newly described type strains.</title>
        <authorList>
            <person name="Whitman W."/>
        </authorList>
    </citation>
    <scope>NUCLEOTIDE SEQUENCE [LARGE SCALE GENOMIC DNA]</scope>
    <source>
        <strain evidence="1 2">CECT 7031</strain>
    </source>
</reference>
<organism evidence="1 2">
    <name type="scientific">Weissella soli</name>
    <dbReference type="NCBI Taxonomy" id="155866"/>
    <lineage>
        <taxon>Bacteria</taxon>
        <taxon>Bacillati</taxon>
        <taxon>Bacillota</taxon>
        <taxon>Bacilli</taxon>
        <taxon>Lactobacillales</taxon>
        <taxon>Lactobacillaceae</taxon>
        <taxon>Weissella</taxon>
    </lineage>
</organism>
<accession>A0A288QV64</accession>
<evidence type="ECO:0000313" key="2">
    <source>
        <dbReference type="Proteomes" id="UP000254912"/>
    </source>
</evidence>